<reference evidence="2" key="1">
    <citation type="submission" date="2020-08" db="EMBL/GenBank/DDBJ databases">
        <title>Whole genome shotgun sequence of Actinocatenispora sera NBRC 101916.</title>
        <authorList>
            <person name="Komaki H."/>
            <person name="Tamura T."/>
        </authorList>
    </citation>
    <scope>NUCLEOTIDE SEQUENCE</scope>
    <source>
        <strain evidence="2">NBRC 101916</strain>
    </source>
</reference>
<keyword evidence="3" id="KW-1185">Reference proteome</keyword>
<dbReference type="RefSeq" id="WP_030446177.1">
    <property type="nucleotide sequence ID" value="NZ_AP023354.1"/>
</dbReference>
<dbReference type="AlphaFoldDB" id="A0A810L482"/>
<dbReference type="Proteomes" id="UP000680750">
    <property type="component" value="Chromosome"/>
</dbReference>
<feature type="transmembrane region" description="Helical" evidence="1">
    <location>
        <begin position="170"/>
        <end position="187"/>
    </location>
</feature>
<dbReference type="InterPro" id="IPR046862">
    <property type="entry name" value="Rhomboid_2"/>
</dbReference>
<protein>
    <submittedName>
        <fullName evidence="2">Uncharacterized protein</fullName>
    </submittedName>
</protein>
<dbReference type="KEGG" id="aser:Asera_42910"/>
<proteinExistence type="predicted"/>
<dbReference type="OrthoDB" id="2242583at2"/>
<dbReference type="EMBL" id="AP023354">
    <property type="protein sequence ID" value="BCJ30183.1"/>
    <property type="molecule type" value="Genomic_DNA"/>
</dbReference>
<keyword evidence="1" id="KW-0812">Transmembrane</keyword>
<evidence type="ECO:0000313" key="2">
    <source>
        <dbReference type="EMBL" id="BCJ30183.1"/>
    </source>
</evidence>
<accession>A0A810L482</accession>
<dbReference type="Pfam" id="PF20401">
    <property type="entry name" value="Rhomboid_2"/>
    <property type="match status" value="1"/>
</dbReference>
<keyword evidence="1" id="KW-0472">Membrane</keyword>
<feature type="transmembrane region" description="Helical" evidence="1">
    <location>
        <begin position="194"/>
        <end position="213"/>
    </location>
</feature>
<gene>
    <name evidence="2" type="primary">yldB</name>
    <name evidence="2" type="ORF">Asera_42910</name>
</gene>
<feature type="transmembrane region" description="Helical" evidence="1">
    <location>
        <begin position="132"/>
        <end position="150"/>
    </location>
</feature>
<keyword evidence="1" id="KW-1133">Transmembrane helix</keyword>
<evidence type="ECO:0000313" key="3">
    <source>
        <dbReference type="Proteomes" id="UP000680750"/>
    </source>
</evidence>
<feature type="transmembrane region" description="Helical" evidence="1">
    <location>
        <begin position="43"/>
        <end position="64"/>
    </location>
</feature>
<sequence length="264" mass="27705">MITVAVLLAVTILWYLLRAVARIFAPAARLVRRLGRWTGRLHAWVLSAPATFAYCAIFTASTLVQRAAPPRLITVLTTIQSTNLVGLHAKPISVLVASGLWVADRGAGLIGYLAVFTVVAAYAERRYGTPRLVLIGLAGHVLGSLLTAVVELHAIRTGAAPRSLALSTDVGVSYVMVACCAAAILVLPGWLRVAGAVVLALGVLAPVLVHGTIWDLGHLLATLCGLGAALLLLAIRPTRVPLPVDDLAARLAVRRPPHPGAPRP</sequence>
<evidence type="ECO:0000256" key="1">
    <source>
        <dbReference type="SAM" id="Phobius"/>
    </source>
</evidence>
<organism evidence="2 3">
    <name type="scientific">Actinocatenispora sera</name>
    <dbReference type="NCBI Taxonomy" id="390989"/>
    <lineage>
        <taxon>Bacteria</taxon>
        <taxon>Bacillati</taxon>
        <taxon>Actinomycetota</taxon>
        <taxon>Actinomycetes</taxon>
        <taxon>Micromonosporales</taxon>
        <taxon>Micromonosporaceae</taxon>
        <taxon>Actinocatenispora</taxon>
    </lineage>
</organism>
<feature type="transmembrane region" description="Helical" evidence="1">
    <location>
        <begin position="219"/>
        <end position="235"/>
    </location>
</feature>
<feature type="transmembrane region" description="Helical" evidence="1">
    <location>
        <begin position="109"/>
        <end position="125"/>
    </location>
</feature>
<name>A0A810L482_9ACTN</name>